<keyword evidence="3" id="KW-1185">Reference proteome</keyword>
<evidence type="ECO:0000313" key="3">
    <source>
        <dbReference type="Proteomes" id="UP000789524"/>
    </source>
</evidence>
<reference evidence="2" key="1">
    <citation type="submission" date="2021-09" db="EMBL/GenBank/DDBJ databases">
        <authorList>
            <person name="Martin H S."/>
        </authorList>
    </citation>
    <scope>NUCLEOTIDE SEQUENCE</scope>
</reference>
<accession>A0A8J2M8K5</accession>
<protein>
    <submittedName>
        <fullName evidence="2">(African queen) hypothetical protein</fullName>
    </submittedName>
</protein>
<comment type="caution">
    <text evidence="2">The sequence shown here is derived from an EMBL/GenBank/DDBJ whole genome shotgun (WGS) entry which is preliminary data.</text>
</comment>
<dbReference type="EMBL" id="CAKASE010000004">
    <property type="protein sequence ID" value="CAG9557751.1"/>
    <property type="molecule type" value="Genomic_DNA"/>
</dbReference>
<dbReference type="Proteomes" id="UP000789524">
    <property type="component" value="Unassembled WGS sequence"/>
</dbReference>
<proteinExistence type="predicted"/>
<name>A0A8J2M8K5_9NEOP</name>
<gene>
    <name evidence="2" type="ORF">DCHRY22_LOCUS50</name>
</gene>
<sequence>MVLRAGSITAKCRERSVFCETTLAGSGLLSQTQVPGANRGEVQPRIASDRVFKRSGHGGRNLPVISIGCGKDPRNSHQLLRSEGIQGVPLSVRHHQEVRSSSAPASAAGSSWQKTNFKKSPKERITKEYVDSRLENLEQLWFEFLSGHKDLFRSYNAKDVKGSSYVTKNVYDKAEEMYLEYKCDLKTLSKQFESKLIVESNEPKPKVSNRMHANYPQINIPHFSGNYQEWTTFKSLFKSLVINNECLDEIQRLHYLKCYLKGEAEQLIKHVPIEEGNFERCWLVVNERYNDKKWICHHVLKRFLSQKNLTTESSVGLKELVDTTNECLASLASLGIKVEEWDMIVIHLINLKLDPETRRQWEFHCTAKTTSDELPTYQLFVNFLKERFSAINRLSQSNKPINTTTKIKALHITKTVTCVLCKENHKINQCTQFHKASIDARRKIVTNNNLCFNCLGENHSARECHSKVKCRVCKRSHNSLLHPKGDNNGNNEASESIASSSNDTSQVVSCLASSTLTYQQVLLATALVKAVSRRGENLIIRALIDQGSQSSFITESTVQYLGLKKMSAKGRISGCEDNTWRCRWSLCRSSSAQERESSTDCASRGLNPAELVNNWSMWYNGPEFLSNATITYNKPKQLETELELIKTHCAILESDNMFSNLLNRSSSLTKAKRVLAYCVRFANVIKKNCFQRHYLPYHGGIE</sequence>
<feature type="region of interest" description="Disordered" evidence="1">
    <location>
        <begin position="97"/>
        <end position="119"/>
    </location>
</feature>
<dbReference type="PANTHER" id="PTHR47331:SF5">
    <property type="entry name" value="RIBONUCLEASE H"/>
    <property type="match status" value="1"/>
</dbReference>
<dbReference type="PANTHER" id="PTHR47331">
    <property type="entry name" value="PHD-TYPE DOMAIN-CONTAINING PROTEIN"/>
    <property type="match status" value="1"/>
</dbReference>
<dbReference type="InterPro" id="IPR005312">
    <property type="entry name" value="DUF1759"/>
</dbReference>
<evidence type="ECO:0000313" key="2">
    <source>
        <dbReference type="EMBL" id="CAG9557751.1"/>
    </source>
</evidence>
<evidence type="ECO:0000256" key="1">
    <source>
        <dbReference type="SAM" id="MobiDB-lite"/>
    </source>
</evidence>
<dbReference type="OrthoDB" id="5984724at2759"/>
<feature type="compositionally biased region" description="Low complexity" evidence="1">
    <location>
        <begin position="100"/>
        <end position="111"/>
    </location>
</feature>
<dbReference type="Pfam" id="PF03564">
    <property type="entry name" value="DUF1759"/>
    <property type="match status" value="1"/>
</dbReference>
<organism evidence="2 3">
    <name type="scientific">Danaus chrysippus</name>
    <name type="common">African queen</name>
    <dbReference type="NCBI Taxonomy" id="151541"/>
    <lineage>
        <taxon>Eukaryota</taxon>
        <taxon>Metazoa</taxon>
        <taxon>Ecdysozoa</taxon>
        <taxon>Arthropoda</taxon>
        <taxon>Hexapoda</taxon>
        <taxon>Insecta</taxon>
        <taxon>Pterygota</taxon>
        <taxon>Neoptera</taxon>
        <taxon>Endopterygota</taxon>
        <taxon>Lepidoptera</taxon>
        <taxon>Glossata</taxon>
        <taxon>Ditrysia</taxon>
        <taxon>Papilionoidea</taxon>
        <taxon>Nymphalidae</taxon>
        <taxon>Danainae</taxon>
        <taxon>Danaini</taxon>
        <taxon>Danaina</taxon>
        <taxon>Danaus</taxon>
        <taxon>Anosia</taxon>
    </lineage>
</organism>
<dbReference type="AlphaFoldDB" id="A0A8J2M8K5"/>